<dbReference type="AlphaFoldDB" id="A0ABD7M9B7"/>
<keyword evidence="7 10" id="KW-0472">Membrane</keyword>
<evidence type="ECO:0000256" key="8">
    <source>
        <dbReference type="ARBA" id="ARBA00031174"/>
    </source>
</evidence>
<comment type="subcellular location">
    <subcellularLocation>
        <location evidence="1">Membrane</location>
        <topology evidence="1">Multi-pass membrane protein</topology>
    </subcellularLocation>
</comment>
<dbReference type="PANTHER" id="PTHR10283:SF82">
    <property type="entry name" value="SOLUTE CARRIER FAMILY 13 MEMBER 2"/>
    <property type="match status" value="1"/>
</dbReference>
<dbReference type="GO" id="GO:1905039">
    <property type="term" value="P:carboxylic acid transmembrane transport"/>
    <property type="evidence" value="ECO:0007669"/>
    <property type="project" value="UniProtKB-ARBA"/>
</dbReference>
<evidence type="ECO:0000256" key="9">
    <source>
        <dbReference type="SAM" id="MobiDB-lite"/>
    </source>
</evidence>
<feature type="transmembrane region" description="Helical" evidence="10">
    <location>
        <begin position="427"/>
        <end position="445"/>
    </location>
</feature>
<feature type="transmembrane region" description="Helical" evidence="10">
    <location>
        <begin position="192"/>
        <end position="210"/>
    </location>
</feature>
<evidence type="ECO:0000313" key="12">
    <source>
        <dbReference type="Proteomes" id="UP000184253"/>
    </source>
</evidence>
<feature type="transmembrane region" description="Helical" evidence="10">
    <location>
        <begin position="216"/>
        <end position="234"/>
    </location>
</feature>
<feature type="transmembrane region" description="Helical" evidence="10">
    <location>
        <begin position="337"/>
        <end position="356"/>
    </location>
</feature>
<organism evidence="11 12">
    <name type="scientific">Micrococcus luteus</name>
    <name type="common">Micrococcus lysodeikticus</name>
    <dbReference type="NCBI Taxonomy" id="1270"/>
    <lineage>
        <taxon>Bacteria</taxon>
        <taxon>Bacillati</taxon>
        <taxon>Actinomycetota</taxon>
        <taxon>Actinomycetes</taxon>
        <taxon>Micrococcales</taxon>
        <taxon>Micrococcaceae</taxon>
        <taxon>Micrococcus</taxon>
    </lineage>
</organism>
<feature type="transmembrane region" description="Helical" evidence="10">
    <location>
        <begin position="476"/>
        <end position="498"/>
    </location>
</feature>
<dbReference type="InterPro" id="IPR001898">
    <property type="entry name" value="SLC13A/DASS"/>
</dbReference>
<evidence type="ECO:0000256" key="7">
    <source>
        <dbReference type="ARBA" id="ARBA00023136"/>
    </source>
</evidence>
<feature type="transmembrane region" description="Helical" evidence="10">
    <location>
        <begin position="241"/>
        <end position="265"/>
    </location>
</feature>
<dbReference type="GO" id="GO:0016020">
    <property type="term" value="C:membrane"/>
    <property type="evidence" value="ECO:0007669"/>
    <property type="project" value="UniProtKB-SubCell"/>
</dbReference>
<evidence type="ECO:0000256" key="1">
    <source>
        <dbReference type="ARBA" id="ARBA00004141"/>
    </source>
</evidence>
<dbReference type="Proteomes" id="UP000184253">
    <property type="component" value="Unassembled WGS sequence"/>
</dbReference>
<dbReference type="NCBIfam" id="TIGR00785">
    <property type="entry name" value="dass"/>
    <property type="match status" value="1"/>
</dbReference>
<dbReference type="PANTHER" id="PTHR10283">
    <property type="entry name" value="SOLUTE CARRIER FAMILY 13 MEMBER"/>
    <property type="match status" value="1"/>
</dbReference>
<gene>
    <name evidence="11" type="ORF">SAMN04487849_108102</name>
</gene>
<reference evidence="11 12" key="1">
    <citation type="submission" date="2016-11" db="EMBL/GenBank/DDBJ databases">
        <authorList>
            <person name="Varghese N."/>
            <person name="Submissions S."/>
        </authorList>
    </citation>
    <scope>NUCLEOTIDE SEQUENCE [LARGE SCALE GENOMIC DNA]</scope>
    <source>
        <strain evidence="11 12">VTM4R57</strain>
    </source>
</reference>
<dbReference type="PIRSF" id="PIRSF002457">
    <property type="entry name" value="DASS"/>
    <property type="match status" value="1"/>
</dbReference>
<comment type="similarity">
    <text evidence="3">Belongs to the SLC13A/DASS transporter (TC 2.A.47) family. DIT1 subfamily.</text>
</comment>
<dbReference type="Pfam" id="PF00939">
    <property type="entry name" value="Na_sulph_symp"/>
    <property type="match status" value="1"/>
</dbReference>
<dbReference type="EMBL" id="FRCE01000008">
    <property type="protein sequence ID" value="SHL69966.1"/>
    <property type="molecule type" value="Genomic_DNA"/>
</dbReference>
<name>A0ABD7M9B7_MICLU</name>
<sequence length="544" mass="57557">MMATPGETGTPRPHGSTRLRKAAQQRIHLRRQASEEKAVVDSAQAGTEHRTPDSFLSHLHLRPVWFGLAVLALVAVLLAPGLQEAGLSVAGQRALAILVFAVILWVTEAVSYPVSSVAIIGLIALLIGFSPDPEAPQKSLGTNGGLGYALEGFSAAAVALVAGALVLAAAMQATGLHKRVALLVLKFAGEKTSRILIGVIVITVILSFFVPSATARAGAVVPILLGLVAAFGLPKDSKLSALFIITAAQAISIWNIGIMTAAAQNQVAVGFIREEMGREISWPEWFLWGAPWSAVMSVVLYLVMRWAIRPELTRLEGGREVVGRDLAALGPMTGKEIRLTVVALLLLLAWSTQGILHPVDATTVTLVAVAVLLMPRVGVFSWKTVEGLVNWGTLVVFAVGISLGSLLLKTGAASWLSERVFDSLGVAHMPLLAMIALVSAFTILIHLGFASATALSSALIPVFIAFSMTIPNAAQGGLGFVIVQQFVICFGFLLPVSAPQNMLAYGTGAFTAKQFLKTGIPITVIGYLMVLLFSATYWRWIGLL</sequence>
<evidence type="ECO:0000256" key="5">
    <source>
        <dbReference type="ARBA" id="ARBA00022692"/>
    </source>
</evidence>
<comment type="caution">
    <text evidence="11">The sequence shown here is derived from an EMBL/GenBank/DDBJ whole genome shotgun (WGS) entry which is preliminary data.</text>
</comment>
<evidence type="ECO:0000256" key="2">
    <source>
        <dbReference type="ARBA" id="ARBA00006772"/>
    </source>
</evidence>
<evidence type="ECO:0000313" key="11">
    <source>
        <dbReference type="EMBL" id="SHL69966.1"/>
    </source>
</evidence>
<comment type="similarity">
    <text evidence="2">Belongs to the SLC13A/DASS transporter (TC 2.A.47) family. NADC subfamily.</text>
</comment>
<proteinExistence type="inferred from homology"/>
<feature type="transmembrane region" description="Helical" evidence="10">
    <location>
        <begin position="388"/>
        <end position="407"/>
    </location>
</feature>
<accession>A0ABD7M9B7</accession>
<evidence type="ECO:0000256" key="4">
    <source>
        <dbReference type="ARBA" id="ARBA00020150"/>
    </source>
</evidence>
<feature type="transmembrane region" description="Helical" evidence="10">
    <location>
        <begin position="64"/>
        <end position="82"/>
    </location>
</feature>
<dbReference type="GO" id="GO:0008514">
    <property type="term" value="F:organic anion transmembrane transporter activity"/>
    <property type="evidence" value="ECO:0007669"/>
    <property type="project" value="UniProtKB-ARBA"/>
</dbReference>
<feature type="transmembrane region" description="Helical" evidence="10">
    <location>
        <begin position="285"/>
        <end position="304"/>
    </location>
</feature>
<feature type="transmembrane region" description="Helical" evidence="10">
    <location>
        <begin position="452"/>
        <end position="470"/>
    </location>
</feature>
<dbReference type="RefSeq" id="WP_256598145.1">
    <property type="nucleotide sequence ID" value="NZ_FRCE01000008.1"/>
</dbReference>
<evidence type="ECO:0000256" key="6">
    <source>
        <dbReference type="ARBA" id="ARBA00022989"/>
    </source>
</evidence>
<protein>
    <recommendedName>
        <fullName evidence="4">Sodium-dependent dicarboxylate transporter SdcS</fullName>
    </recommendedName>
    <alternativeName>
        <fullName evidence="8">Na(+)/dicarboxylate symporter</fullName>
    </alternativeName>
</protein>
<feature type="transmembrane region" description="Helical" evidence="10">
    <location>
        <begin position="519"/>
        <end position="541"/>
    </location>
</feature>
<feature type="transmembrane region" description="Helical" evidence="10">
    <location>
        <begin position="362"/>
        <end position="381"/>
    </location>
</feature>
<feature type="region of interest" description="Disordered" evidence="9">
    <location>
        <begin position="1"/>
        <end position="21"/>
    </location>
</feature>
<keyword evidence="5 10" id="KW-0812">Transmembrane</keyword>
<feature type="transmembrane region" description="Helical" evidence="10">
    <location>
        <begin position="147"/>
        <end position="171"/>
    </location>
</feature>
<evidence type="ECO:0000256" key="10">
    <source>
        <dbReference type="SAM" id="Phobius"/>
    </source>
</evidence>
<feature type="transmembrane region" description="Helical" evidence="10">
    <location>
        <begin position="94"/>
        <end position="127"/>
    </location>
</feature>
<keyword evidence="6 10" id="KW-1133">Transmembrane helix</keyword>
<evidence type="ECO:0000256" key="3">
    <source>
        <dbReference type="ARBA" id="ARBA00007349"/>
    </source>
</evidence>
<dbReference type="InterPro" id="IPR030676">
    <property type="entry name" value="CitT-rel"/>
</dbReference>